<feature type="domain" description="HTH cro/C1-type" evidence="1">
    <location>
        <begin position="1"/>
        <end position="56"/>
    </location>
</feature>
<protein>
    <submittedName>
        <fullName evidence="2">Helix-turn-helix domain-containing protein</fullName>
    </submittedName>
</protein>
<name>A0A7K1SRA3_9BACT</name>
<gene>
    <name evidence="2" type="ORF">GO755_40330</name>
</gene>
<dbReference type="GO" id="GO:0003677">
    <property type="term" value="F:DNA binding"/>
    <property type="evidence" value="ECO:0007669"/>
    <property type="project" value="InterPro"/>
</dbReference>
<reference evidence="2 3" key="1">
    <citation type="submission" date="2019-12" db="EMBL/GenBank/DDBJ databases">
        <title>Spirosoma sp. HMF4905 genome sequencing and assembly.</title>
        <authorList>
            <person name="Kang H."/>
            <person name="Cha I."/>
            <person name="Kim H."/>
            <person name="Joh K."/>
        </authorList>
    </citation>
    <scope>NUCLEOTIDE SEQUENCE [LARGE SCALE GENOMIC DNA]</scope>
    <source>
        <strain evidence="2 3">HMF4905</strain>
    </source>
</reference>
<dbReference type="PROSITE" id="PS50943">
    <property type="entry name" value="HTH_CROC1"/>
    <property type="match status" value="1"/>
</dbReference>
<evidence type="ECO:0000313" key="2">
    <source>
        <dbReference type="EMBL" id="MVM36321.1"/>
    </source>
</evidence>
<dbReference type="InterPro" id="IPR010982">
    <property type="entry name" value="Lambda_DNA-bd_dom_sf"/>
</dbReference>
<dbReference type="Gene3D" id="1.10.260.40">
    <property type="entry name" value="lambda repressor-like DNA-binding domains"/>
    <property type="match status" value="1"/>
</dbReference>
<dbReference type="RefSeq" id="WP_394351063.1">
    <property type="nucleotide sequence ID" value="NZ_WPIN01000039.1"/>
</dbReference>
<comment type="caution">
    <text evidence="2">The sequence shown here is derived from an EMBL/GenBank/DDBJ whole genome shotgun (WGS) entry which is preliminary data.</text>
</comment>
<keyword evidence="3" id="KW-1185">Reference proteome</keyword>
<evidence type="ECO:0000259" key="1">
    <source>
        <dbReference type="PROSITE" id="PS50943"/>
    </source>
</evidence>
<dbReference type="CDD" id="cd00093">
    <property type="entry name" value="HTH_XRE"/>
    <property type="match status" value="1"/>
</dbReference>
<accession>A0A7K1SRA3</accession>
<dbReference type="SUPFAM" id="SSF47413">
    <property type="entry name" value="lambda repressor-like DNA-binding domains"/>
    <property type="match status" value="1"/>
</dbReference>
<organism evidence="2 3">
    <name type="scientific">Spirosoma arboris</name>
    <dbReference type="NCBI Taxonomy" id="2682092"/>
    <lineage>
        <taxon>Bacteria</taxon>
        <taxon>Pseudomonadati</taxon>
        <taxon>Bacteroidota</taxon>
        <taxon>Cytophagia</taxon>
        <taxon>Cytophagales</taxon>
        <taxon>Cytophagaceae</taxon>
        <taxon>Spirosoma</taxon>
    </lineage>
</organism>
<dbReference type="Proteomes" id="UP000436006">
    <property type="component" value="Unassembled WGS sequence"/>
</dbReference>
<proteinExistence type="predicted"/>
<dbReference type="SMART" id="SM00530">
    <property type="entry name" value="HTH_XRE"/>
    <property type="match status" value="1"/>
</dbReference>
<dbReference type="AlphaFoldDB" id="A0A7K1SRA3"/>
<dbReference type="EMBL" id="WPIN01000039">
    <property type="protein sequence ID" value="MVM36321.1"/>
    <property type="molecule type" value="Genomic_DNA"/>
</dbReference>
<dbReference type="Pfam" id="PF01381">
    <property type="entry name" value="HTH_3"/>
    <property type="match status" value="1"/>
</dbReference>
<sequence length="57" mass="6369">MKEARVRAGLTPKELRERLGVSVPAVNKLEKRNTPPSVTTLERVAQALGRKLVIEFD</sequence>
<dbReference type="InterPro" id="IPR001387">
    <property type="entry name" value="Cro/C1-type_HTH"/>
</dbReference>
<evidence type="ECO:0000313" key="3">
    <source>
        <dbReference type="Proteomes" id="UP000436006"/>
    </source>
</evidence>